<accession>A0ABS6EMH3</accession>
<keyword evidence="2" id="KW-1185">Reference proteome</keyword>
<name>A0ABS6EMH3_9CLOT</name>
<sequence length="51" mass="5707">MRILIMNCSNSNLWYSGKVSERYIVQAIDSKGNYKTKDGVVLKKDAAVIGK</sequence>
<protein>
    <submittedName>
        <fullName evidence="1">Uncharacterized protein</fullName>
    </submittedName>
</protein>
<evidence type="ECO:0000313" key="1">
    <source>
        <dbReference type="EMBL" id="MBU5486426.1"/>
    </source>
</evidence>
<organism evidence="1 2">
    <name type="scientific">Clostridium mobile</name>
    <dbReference type="NCBI Taxonomy" id="2841512"/>
    <lineage>
        <taxon>Bacteria</taxon>
        <taxon>Bacillati</taxon>
        <taxon>Bacillota</taxon>
        <taxon>Clostridia</taxon>
        <taxon>Eubacteriales</taxon>
        <taxon>Clostridiaceae</taxon>
        <taxon>Clostridium</taxon>
    </lineage>
</organism>
<dbReference type="RefSeq" id="WP_216441029.1">
    <property type="nucleotide sequence ID" value="NZ_JAHLQF010000006.1"/>
</dbReference>
<reference evidence="1 2" key="1">
    <citation type="submission" date="2021-06" db="EMBL/GenBank/DDBJ databases">
        <authorList>
            <person name="Sun Q."/>
            <person name="Li D."/>
        </authorList>
    </citation>
    <scope>NUCLEOTIDE SEQUENCE [LARGE SCALE GENOMIC DNA]</scope>
    <source>
        <strain evidence="1 2">MSJ-11</strain>
    </source>
</reference>
<comment type="caution">
    <text evidence="1">The sequence shown here is derived from an EMBL/GenBank/DDBJ whole genome shotgun (WGS) entry which is preliminary data.</text>
</comment>
<evidence type="ECO:0000313" key="2">
    <source>
        <dbReference type="Proteomes" id="UP000726170"/>
    </source>
</evidence>
<dbReference type="EMBL" id="JAHLQF010000006">
    <property type="protein sequence ID" value="MBU5486426.1"/>
    <property type="molecule type" value="Genomic_DNA"/>
</dbReference>
<gene>
    <name evidence="1" type="ORF">KQI86_19175</name>
</gene>
<proteinExistence type="predicted"/>
<dbReference type="Proteomes" id="UP000726170">
    <property type="component" value="Unassembled WGS sequence"/>
</dbReference>